<protein>
    <submittedName>
        <fullName evidence="1">Uncharacterized protein</fullName>
    </submittedName>
</protein>
<evidence type="ECO:0000313" key="2">
    <source>
        <dbReference type="Proteomes" id="UP000276133"/>
    </source>
</evidence>
<reference evidence="1 2" key="1">
    <citation type="journal article" date="2018" name="Sci. Rep.">
        <title>Genomic signatures of local adaptation to the degree of environmental predictability in rotifers.</title>
        <authorList>
            <person name="Franch-Gras L."/>
            <person name="Hahn C."/>
            <person name="Garcia-Roger E.M."/>
            <person name="Carmona M.J."/>
            <person name="Serra M."/>
            <person name="Gomez A."/>
        </authorList>
    </citation>
    <scope>NUCLEOTIDE SEQUENCE [LARGE SCALE GENOMIC DNA]</scope>
    <source>
        <strain evidence="1">HYR1</strain>
    </source>
</reference>
<sequence>MVIVYNFRLITSSSCLTNLVLGSEEFSLALSVGKRSIHIFFFSFNKTNILNNSDFKIVKQLKVWYLKNGENFDTTQTCFCSADIISTSSGM</sequence>
<organism evidence="1 2">
    <name type="scientific">Brachionus plicatilis</name>
    <name type="common">Marine rotifer</name>
    <name type="synonym">Brachionus muelleri</name>
    <dbReference type="NCBI Taxonomy" id="10195"/>
    <lineage>
        <taxon>Eukaryota</taxon>
        <taxon>Metazoa</taxon>
        <taxon>Spiralia</taxon>
        <taxon>Gnathifera</taxon>
        <taxon>Rotifera</taxon>
        <taxon>Eurotatoria</taxon>
        <taxon>Monogononta</taxon>
        <taxon>Pseudotrocha</taxon>
        <taxon>Ploima</taxon>
        <taxon>Brachionidae</taxon>
        <taxon>Brachionus</taxon>
    </lineage>
</organism>
<keyword evidence="2" id="KW-1185">Reference proteome</keyword>
<comment type="caution">
    <text evidence="1">The sequence shown here is derived from an EMBL/GenBank/DDBJ whole genome shotgun (WGS) entry which is preliminary data.</text>
</comment>
<dbReference type="AlphaFoldDB" id="A0A3M7R519"/>
<accession>A0A3M7R519</accession>
<gene>
    <name evidence="1" type="ORF">BpHYR1_052161</name>
</gene>
<dbReference type="EMBL" id="REGN01004239">
    <property type="protein sequence ID" value="RNA18474.1"/>
    <property type="molecule type" value="Genomic_DNA"/>
</dbReference>
<name>A0A3M7R519_BRAPC</name>
<evidence type="ECO:0000313" key="1">
    <source>
        <dbReference type="EMBL" id="RNA18474.1"/>
    </source>
</evidence>
<dbReference type="Proteomes" id="UP000276133">
    <property type="component" value="Unassembled WGS sequence"/>
</dbReference>
<proteinExistence type="predicted"/>